<dbReference type="GO" id="GO:0016020">
    <property type="term" value="C:membrane"/>
    <property type="evidence" value="ECO:0007669"/>
    <property type="project" value="UniProtKB-SubCell"/>
</dbReference>
<dbReference type="GO" id="GO:0005615">
    <property type="term" value="C:extracellular space"/>
    <property type="evidence" value="ECO:0007669"/>
    <property type="project" value="UniProtKB-KW"/>
</dbReference>
<comment type="caution">
    <text evidence="8">The sequence shown here is derived from an EMBL/GenBank/DDBJ whole genome shotgun (WGS) entry which is preliminary data.</text>
</comment>
<evidence type="ECO:0000256" key="1">
    <source>
        <dbReference type="ARBA" id="ARBA00004370"/>
    </source>
</evidence>
<comment type="similarity">
    <text evidence="2">Belongs to the tumor necrosis factor family.</text>
</comment>
<evidence type="ECO:0000256" key="2">
    <source>
        <dbReference type="ARBA" id="ARBA00008670"/>
    </source>
</evidence>
<feature type="transmembrane region" description="Helical" evidence="6">
    <location>
        <begin position="31"/>
        <end position="53"/>
    </location>
</feature>
<dbReference type="Proteomes" id="UP001221898">
    <property type="component" value="Unassembled WGS sequence"/>
</dbReference>
<dbReference type="PROSITE" id="PS50049">
    <property type="entry name" value="THD_2"/>
    <property type="match status" value="1"/>
</dbReference>
<dbReference type="AlphaFoldDB" id="A0AAD7R7J2"/>
<proteinExistence type="inferred from homology"/>
<comment type="subcellular location">
    <subcellularLocation>
        <location evidence="1">Membrane</location>
    </subcellularLocation>
</comment>
<dbReference type="SUPFAM" id="SSF49842">
    <property type="entry name" value="TNF-like"/>
    <property type="match status" value="1"/>
</dbReference>
<dbReference type="GO" id="GO:0005125">
    <property type="term" value="F:cytokine activity"/>
    <property type="evidence" value="ECO:0007669"/>
    <property type="project" value="UniProtKB-KW"/>
</dbReference>
<evidence type="ECO:0000256" key="6">
    <source>
        <dbReference type="SAM" id="Phobius"/>
    </source>
</evidence>
<dbReference type="EMBL" id="JAINUG010000460">
    <property type="protein sequence ID" value="KAJ8367678.1"/>
    <property type="molecule type" value="Genomic_DNA"/>
</dbReference>
<reference evidence="8" key="1">
    <citation type="journal article" date="2023" name="Science">
        <title>Genome structures resolve the early diversification of teleost fishes.</title>
        <authorList>
            <person name="Parey E."/>
            <person name="Louis A."/>
            <person name="Montfort J."/>
            <person name="Bouchez O."/>
            <person name="Roques C."/>
            <person name="Iampietro C."/>
            <person name="Lluch J."/>
            <person name="Castinel A."/>
            <person name="Donnadieu C."/>
            <person name="Desvignes T."/>
            <person name="Floi Bucao C."/>
            <person name="Jouanno E."/>
            <person name="Wen M."/>
            <person name="Mejri S."/>
            <person name="Dirks R."/>
            <person name="Jansen H."/>
            <person name="Henkel C."/>
            <person name="Chen W.J."/>
            <person name="Zahm M."/>
            <person name="Cabau C."/>
            <person name="Klopp C."/>
            <person name="Thompson A.W."/>
            <person name="Robinson-Rechavi M."/>
            <person name="Braasch I."/>
            <person name="Lecointre G."/>
            <person name="Bobe J."/>
            <person name="Postlethwait J.H."/>
            <person name="Berthelot C."/>
            <person name="Roest Crollius H."/>
            <person name="Guiguen Y."/>
        </authorList>
    </citation>
    <scope>NUCLEOTIDE SEQUENCE</scope>
    <source>
        <strain evidence="8">NC1722</strain>
    </source>
</reference>
<keyword evidence="6" id="KW-1133">Transmembrane helix</keyword>
<evidence type="ECO:0000256" key="4">
    <source>
        <dbReference type="ARBA" id="ARBA00023136"/>
    </source>
</evidence>
<dbReference type="InterPro" id="IPR002960">
    <property type="entry name" value="TNF_beta"/>
</dbReference>
<dbReference type="SMART" id="SM00207">
    <property type="entry name" value="TNF"/>
    <property type="match status" value="1"/>
</dbReference>
<dbReference type="Pfam" id="PF00229">
    <property type="entry name" value="TNF"/>
    <property type="match status" value="1"/>
</dbReference>
<dbReference type="CDD" id="cd00184">
    <property type="entry name" value="TNF"/>
    <property type="match status" value="1"/>
</dbReference>
<evidence type="ECO:0000256" key="3">
    <source>
        <dbReference type="ARBA" id="ARBA00022514"/>
    </source>
</evidence>
<evidence type="ECO:0000313" key="8">
    <source>
        <dbReference type="EMBL" id="KAJ8367678.1"/>
    </source>
</evidence>
<keyword evidence="4 6" id="KW-0472">Membrane</keyword>
<organism evidence="8 9">
    <name type="scientific">Aldrovandia affinis</name>
    <dbReference type="NCBI Taxonomy" id="143900"/>
    <lineage>
        <taxon>Eukaryota</taxon>
        <taxon>Metazoa</taxon>
        <taxon>Chordata</taxon>
        <taxon>Craniata</taxon>
        <taxon>Vertebrata</taxon>
        <taxon>Euteleostomi</taxon>
        <taxon>Actinopterygii</taxon>
        <taxon>Neopterygii</taxon>
        <taxon>Teleostei</taxon>
        <taxon>Notacanthiformes</taxon>
        <taxon>Halosauridae</taxon>
        <taxon>Aldrovandia</taxon>
    </lineage>
</organism>
<gene>
    <name evidence="8" type="ORF">AAFF_G00313780</name>
</gene>
<dbReference type="PRINTS" id="PR01236">
    <property type="entry name" value="TNFBETA"/>
</dbReference>
<dbReference type="Gene3D" id="2.60.120.40">
    <property type="match status" value="1"/>
</dbReference>
<evidence type="ECO:0000259" key="7">
    <source>
        <dbReference type="PROSITE" id="PS50049"/>
    </source>
</evidence>
<dbReference type="InterPro" id="IPR006052">
    <property type="entry name" value="TNF_dom"/>
</dbReference>
<protein>
    <recommendedName>
        <fullName evidence="7">THD domain-containing protein</fullName>
    </recommendedName>
</protein>
<dbReference type="PANTHER" id="PTHR11471:SF23">
    <property type="entry name" value="TUMOR NECROSIS FACTOR"/>
    <property type="match status" value="1"/>
</dbReference>
<keyword evidence="6" id="KW-0812">Transmembrane</keyword>
<accession>A0AAD7R7J2</accession>
<dbReference type="GO" id="GO:0006955">
    <property type="term" value="P:immune response"/>
    <property type="evidence" value="ECO:0007669"/>
    <property type="project" value="InterPro"/>
</dbReference>
<feature type="region of interest" description="Disordered" evidence="5">
    <location>
        <begin position="1"/>
        <end position="28"/>
    </location>
</feature>
<dbReference type="PANTHER" id="PTHR11471">
    <property type="entry name" value="TUMOR NECROSIS FACTOR FAMILY MEMBER"/>
    <property type="match status" value="1"/>
</dbReference>
<evidence type="ECO:0000256" key="5">
    <source>
        <dbReference type="SAM" id="MobiDB-lite"/>
    </source>
</evidence>
<evidence type="ECO:0000313" key="9">
    <source>
        <dbReference type="Proteomes" id="UP001221898"/>
    </source>
</evidence>
<keyword evidence="3" id="KW-0202">Cytokine</keyword>
<dbReference type="InterPro" id="IPR008983">
    <property type="entry name" value="Tumour_necrosis_fac-like_dom"/>
</dbReference>
<feature type="domain" description="THD" evidence="7">
    <location>
        <begin position="79"/>
        <end position="231"/>
    </location>
</feature>
<keyword evidence="9" id="KW-1185">Reference proteome</keyword>
<dbReference type="GO" id="GO:0005164">
    <property type="term" value="F:tumor necrosis factor receptor binding"/>
    <property type="evidence" value="ECO:0007669"/>
    <property type="project" value="InterPro"/>
</dbReference>
<name>A0AAD7R7J2_9TELE</name>
<sequence length="231" mass="25552">MKVLREEETPTVLDVEQGSEQEARGTPSRGWGWAAGLLTIALCASATIILTWHPQNQDQSENRNGLQLKLRQLAGIEKDAIHLTGEYDKEANSTAVTWIANSDHGFIQGKLALEGNKIVIPHNGLYFVYSQASFYLKCGVKQGDPTGELLSVRYALLRWSDSYGRVWKPLLNTERSVCRRAEGEGLGYSGIYLGAIFKLQEGDMLATYVPNHLLSNVEENSGQTFFGAFAL</sequence>